<evidence type="ECO:0000313" key="1">
    <source>
        <dbReference type="EMBL" id="PNF83368.1"/>
    </source>
</evidence>
<keyword evidence="2" id="KW-1185">Reference proteome</keyword>
<evidence type="ECO:0000313" key="2">
    <source>
        <dbReference type="Proteomes" id="UP000236021"/>
    </source>
</evidence>
<dbReference type="Proteomes" id="UP000236021">
    <property type="component" value="Unassembled WGS sequence"/>
</dbReference>
<organism evidence="1 2">
    <name type="scientific">Stutzerimonas decontaminans</name>
    <dbReference type="NCBI Taxonomy" id="3022791"/>
    <lineage>
        <taxon>Bacteria</taxon>
        <taxon>Pseudomonadati</taxon>
        <taxon>Pseudomonadota</taxon>
        <taxon>Gammaproteobacteria</taxon>
        <taxon>Pseudomonadales</taxon>
        <taxon>Pseudomonadaceae</taxon>
        <taxon>Stutzerimonas</taxon>
    </lineage>
</organism>
<proteinExistence type="predicted"/>
<dbReference type="EMBL" id="POUI01000005">
    <property type="protein sequence ID" value="PNF83368.1"/>
    <property type="molecule type" value="Genomic_DNA"/>
</dbReference>
<dbReference type="InterPro" id="IPR036170">
    <property type="entry name" value="YezG-like_sf"/>
</dbReference>
<sequence>MNTVEEAYERLAEYVLGFIDGRSWDSAGCRVQIFCKMASGSQWLMYQGKKYEEGGFETTPESLWEGLDAALFLRDDLLKKDGRRIWGLVFILYPDGRFNIEYDYNKPKDYDE</sequence>
<reference evidence="1 2" key="1">
    <citation type="submission" date="2018-01" db="EMBL/GenBank/DDBJ databases">
        <title>Denitrification phenotypes of diverse strains of Pseudomonas stutzeri.</title>
        <authorList>
            <person name="Milligan D.A."/>
            <person name="Bergaust L."/>
            <person name="Bakken L.R."/>
            <person name="Frostegard A."/>
        </authorList>
    </citation>
    <scope>NUCLEOTIDE SEQUENCE [LARGE SCALE GENOMIC DNA]</scope>
    <source>
        <strain evidence="1 2">ST27MN3</strain>
    </source>
</reference>
<dbReference type="SUPFAM" id="SSF160424">
    <property type="entry name" value="BH3703-like"/>
    <property type="match status" value="1"/>
</dbReference>
<dbReference type="RefSeq" id="WP_102857167.1">
    <property type="nucleotide sequence ID" value="NZ_JAMOHT010000023.1"/>
</dbReference>
<name>A0ABX4VU20_9GAMM</name>
<accession>A0ABX4VU20</accession>
<protein>
    <recommendedName>
        <fullName evidence="3">DUF600 family protein</fullName>
    </recommendedName>
</protein>
<evidence type="ECO:0008006" key="3">
    <source>
        <dbReference type="Google" id="ProtNLM"/>
    </source>
</evidence>
<comment type="caution">
    <text evidence="1">The sequence shown here is derived from an EMBL/GenBank/DDBJ whole genome shotgun (WGS) entry which is preliminary data.</text>
</comment>
<gene>
    <name evidence="1" type="ORF">CXK93_17545</name>
</gene>